<feature type="transmembrane region" description="Helical" evidence="1">
    <location>
        <begin position="87"/>
        <end position="104"/>
    </location>
</feature>
<keyword evidence="1" id="KW-1133">Transmembrane helix</keyword>
<dbReference type="RefSeq" id="WP_104435277.1">
    <property type="nucleotide sequence ID" value="NZ_PTJD01000017.1"/>
</dbReference>
<dbReference type="EMBL" id="PTJD01000017">
    <property type="protein sequence ID" value="PPK92084.1"/>
    <property type="molecule type" value="Genomic_DNA"/>
</dbReference>
<evidence type="ECO:0000313" key="2">
    <source>
        <dbReference type="EMBL" id="PPK92084.1"/>
    </source>
</evidence>
<gene>
    <name evidence="2" type="ORF">CLV92_11748</name>
</gene>
<dbReference type="AlphaFoldDB" id="A0A2S6ICY4"/>
<feature type="transmembrane region" description="Helical" evidence="1">
    <location>
        <begin position="63"/>
        <end position="80"/>
    </location>
</feature>
<organism evidence="2 3">
    <name type="scientific">Kineococcus xinjiangensis</name>
    <dbReference type="NCBI Taxonomy" id="512762"/>
    <lineage>
        <taxon>Bacteria</taxon>
        <taxon>Bacillati</taxon>
        <taxon>Actinomycetota</taxon>
        <taxon>Actinomycetes</taxon>
        <taxon>Kineosporiales</taxon>
        <taxon>Kineosporiaceae</taxon>
        <taxon>Kineococcus</taxon>
    </lineage>
</organism>
<proteinExistence type="predicted"/>
<name>A0A2S6ICY4_9ACTN</name>
<dbReference type="Proteomes" id="UP000239485">
    <property type="component" value="Unassembled WGS sequence"/>
</dbReference>
<dbReference type="OrthoDB" id="572373at2"/>
<keyword evidence="1" id="KW-0812">Transmembrane</keyword>
<evidence type="ECO:0000313" key="3">
    <source>
        <dbReference type="Proteomes" id="UP000239485"/>
    </source>
</evidence>
<protein>
    <submittedName>
        <fullName evidence="2">Uncharacterized protein DUF4383</fullName>
    </submittedName>
</protein>
<comment type="caution">
    <text evidence="2">The sequence shown here is derived from an EMBL/GenBank/DDBJ whole genome shotgun (WGS) entry which is preliminary data.</text>
</comment>
<accession>A0A2S6ICY4</accession>
<dbReference type="Pfam" id="PF14325">
    <property type="entry name" value="DUF4383"/>
    <property type="match status" value="1"/>
</dbReference>
<sequence>MSLNMSGRTATTTPRRTAGQWMSLAVGATFLLVGVAGFFVTGFSDWTRHDPDQQLLGFAVNPLHNVLHVLVGVLGLVAWARRGLARWFGVLLFVGYGALMFHGIATRDDPAADVLNLNQADDVLHGVTAALGLIIALVPTKTPVRPSTAQLD</sequence>
<keyword evidence="1" id="KW-0472">Membrane</keyword>
<evidence type="ECO:0000256" key="1">
    <source>
        <dbReference type="SAM" id="Phobius"/>
    </source>
</evidence>
<reference evidence="2 3" key="1">
    <citation type="submission" date="2018-02" db="EMBL/GenBank/DDBJ databases">
        <title>Genomic Encyclopedia of Archaeal and Bacterial Type Strains, Phase II (KMG-II): from individual species to whole genera.</title>
        <authorList>
            <person name="Goeker M."/>
        </authorList>
    </citation>
    <scope>NUCLEOTIDE SEQUENCE [LARGE SCALE GENOMIC DNA]</scope>
    <source>
        <strain evidence="2 3">DSM 22857</strain>
    </source>
</reference>
<feature type="transmembrane region" description="Helical" evidence="1">
    <location>
        <begin position="21"/>
        <end position="43"/>
    </location>
</feature>
<keyword evidence="3" id="KW-1185">Reference proteome</keyword>